<dbReference type="GO" id="GO:0051865">
    <property type="term" value="P:protein autoubiquitination"/>
    <property type="evidence" value="ECO:0007669"/>
    <property type="project" value="TreeGrafter"/>
</dbReference>
<dbReference type="SUPFAM" id="SSF57850">
    <property type="entry name" value="RING/U-box"/>
    <property type="match status" value="1"/>
</dbReference>
<proteinExistence type="predicted"/>
<feature type="domain" description="RING-type" evidence="6">
    <location>
        <begin position="68"/>
        <end position="117"/>
    </location>
</feature>
<dbReference type="InterPro" id="IPR013083">
    <property type="entry name" value="Znf_RING/FYVE/PHD"/>
</dbReference>
<dbReference type="Pfam" id="PF13639">
    <property type="entry name" value="zf-RING_2"/>
    <property type="match status" value="1"/>
</dbReference>
<dbReference type="PROSITE" id="PS50089">
    <property type="entry name" value="ZF_RING_2"/>
    <property type="match status" value="1"/>
</dbReference>
<dbReference type="InterPro" id="IPR017907">
    <property type="entry name" value="Znf_RING_CS"/>
</dbReference>
<comment type="caution">
    <text evidence="7">The sequence shown here is derived from an EMBL/GenBank/DDBJ whole genome shotgun (WGS) entry which is preliminary data.</text>
</comment>
<evidence type="ECO:0000256" key="4">
    <source>
        <dbReference type="PROSITE-ProRule" id="PRU00175"/>
    </source>
</evidence>
<keyword evidence="8" id="KW-1185">Reference proteome</keyword>
<keyword evidence="2 4" id="KW-0863">Zinc-finger</keyword>
<dbReference type="InterPro" id="IPR051435">
    <property type="entry name" value="RING_finger_E3_ubiq-ligases"/>
</dbReference>
<feature type="region of interest" description="Disordered" evidence="5">
    <location>
        <begin position="11"/>
        <end position="66"/>
    </location>
</feature>
<dbReference type="Proteomes" id="UP000700334">
    <property type="component" value="Unassembled WGS sequence"/>
</dbReference>
<evidence type="ECO:0000256" key="3">
    <source>
        <dbReference type="ARBA" id="ARBA00022833"/>
    </source>
</evidence>
<dbReference type="EMBL" id="JAGFMF010011628">
    <property type="protein sequence ID" value="KAG8518627.1"/>
    <property type="molecule type" value="Genomic_DNA"/>
</dbReference>
<dbReference type="PANTHER" id="PTHR22791:SF23">
    <property type="entry name" value="RING-TYPE DOMAIN-CONTAINING PROTEIN"/>
    <property type="match status" value="1"/>
</dbReference>
<dbReference type="GO" id="GO:0070059">
    <property type="term" value="P:intrinsic apoptotic signaling pathway in response to endoplasmic reticulum stress"/>
    <property type="evidence" value="ECO:0007669"/>
    <property type="project" value="TreeGrafter"/>
</dbReference>
<evidence type="ECO:0000313" key="7">
    <source>
        <dbReference type="EMBL" id="KAG8518627.1"/>
    </source>
</evidence>
<evidence type="ECO:0000256" key="5">
    <source>
        <dbReference type="SAM" id="MobiDB-lite"/>
    </source>
</evidence>
<dbReference type="GO" id="GO:0035519">
    <property type="term" value="P:protein K29-linked ubiquitination"/>
    <property type="evidence" value="ECO:0007669"/>
    <property type="project" value="TreeGrafter"/>
</dbReference>
<dbReference type="GO" id="GO:0070585">
    <property type="term" value="P:protein localization to mitochondrion"/>
    <property type="evidence" value="ECO:0007669"/>
    <property type="project" value="TreeGrafter"/>
</dbReference>
<protein>
    <recommendedName>
        <fullName evidence="6">RING-type domain-containing protein</fullName>
    </recommendedName>
</protein>
<keyword evidence="1" id="KW-0479">Metal-binding</keyword>
<organism evidence="7 8">
    <name type="scientific">Galemys pyrenaicus</name>
    <name type="common">Iberian desman</name>
    <name type="synonym">Pyrenean desman</name>
    <dbReference type="NCBI Taxonomy" id="202257"/>
    <lineage>
        <taxon>Eukaryota</taxon>
        <taxon>Metazoa</taxon>
        <taxon>Chordata</taxon>
        <taxon>Craniata</taxon>
        <taxon>Vertebrata</taxon>
        <taxon>Euteleostomi</taxon>
        <taxon>Mammalia</taxon>
        <taxon>Eutheria</taxon>
        <taxon>Laurasiatheria</taxon>
        <taxon>Eulipotyphla</taxon>
        <taxon>Talpidae</taxon>
        <taxon>Galemys</taxon>
    </lineage>
</organism>
<dbReference type="GO" id="GO:0070534">
    <property type="term" value="P:protein K63-linked ubiquitination"/>
    <property type="evidence" value="ECO:0007669"/>
    <property type="project" value="TreeGrafter"/>
</dbReference>
<evidence type="ECO:0000256" key="1">
    <source>
        <dbReference type="ARBA" id="ARBA00022723"/>
    </source>
</evidence>
<feature type="region of interest" description="Disordered" evidence="5">
    <location>
        <begin position="235"/>
        <end position="391"/>
    </location>
</feature>
<accession>A0A8J6AGK3</accession>
<dbReference type="GO" id="GO:0008270">
    <property type="term" value="F:zinc ion binding"/>
    <property type="evidence" value="ECO:0007669"/>
    <property type="project" value="UniProtKB-KW"/>
</dbReference>
<evidence type="ECO:0000259" key="6">
    <source>
        <dbReference type="PROSITE" id="PS50089"/>
    </source>
</evidence>
<dbReference type="GO" id="GO:0043161">
    <property type="term" value="P:proteasome-mediated ubiquitin-dependent protein catabolic process"/>
    <property type="evidence" value="ECO:0007669"/>
    <property type="project" value="TreeGrafter"/>
</dbReference>
<sequence length="440" mass="45996">MPAACCGQLWAGPPPAAPPGPECVGPERQEPAEAAVDGRAPDSDPLLGATASAGHPGREEAGTPGEECPICTEPYGPGTHRLTLLYCGHGVCGGCLQRLLGTAPSADLGRVRCPLCRQKTPVPEREICRLQEELLQADGPPCPPRPAPPAPQGRGRGPWACLEYRYQFRFLAGPLGDRGCLPFLPCPPCLGAHLWALRARVPVPGAWPCWACWAWSCWGCSSCCWTARAAEPTTRQQLHATTEAGAAGQGSAPGLGPRPGGSPKPDEHKPPQTKPAQGRRSHPDVSTAGHWEGSRGPAHCRGPGTRTAQATPGLPQPSLSARHGGPWQHGPRGGWAGRARPVDKGQCTAPRARAVRGGPCRACSPGRPRGWHSPLASGPSLGPSSGGARAGPTSDHCIWPWKCLSIHGFAQSCCPCSCWPSRRCPPPHPPGPLSHPGGLR</sequence>
<dbReference type="SMART" id="SM00184">
    <property type="entry name" value="RING"/>
    <property type="match status" value="1"/>
</dbReference>
<dbReference type="AlphaFoldDB" id="A0A8J6AGK3"/>
<feature type="compositionally biased region" description="Low complexity" evidence="5">
    <location>
        <begin position="373"/>
        <end position="383"/>
    </location>
</feature>
<evidence type="ECO:0000313" key="8">
    <source>
        <dbReference type="Proteomes" id="UP000700334"/>
    </source>
</evidence>
<name>A0A8J6AGK3_GALPY</name>
<dbReference type="GO" id="GO:0005789">
    <property type="term" value="C:endoplasmic reticulum membrane"/>
    <property type="evidence" value="ECO:0007669"/>
    <property type="project" value="TreeGrafter"/>
</dbReference>
<dbReference type="PROSITE" id="PS00518">
    <property type="entry name" value="ZF_RING_1"/>
    <property type="match status" value="1"/>
</dbReference>
<dbReference type="GO" id="GO:0061630">
    <property type="term" value="F:ubiquitin protein ligase activity"/>
    <property type="evidence" value="ECO:0007669"/>
    <property type="project" value="TreeGrafter"/>
</dbReference>
<dbReference type="InterPro" id="IPR001841">
    <property type="entry name" value="Znf_RING"/>
</dbReference>
<dbReference type="Gene3D" id="3.30.40.10">
    <property type="entry name" value="Zinc/RING finger domain, C3HC4 (zinc finger)"/>
    <property type="match status" value="1"/>
</dbReference>
<feature type="compositionally biased region" description="Gly residues" evidence="5">
    <location>
        <begin position="247"/>
        <end position="259"/>
    </location>
</feature>
<reference evidence="7" key="1">
    <citation type="journal article" date="2021" name="Evol. Appl.">
        <title>The genome of the Pyrenean desman and the effects of bottlenecks and inbreeding on the genomic landscape of an endangered species.</title>
        <authorList>
            <person name="Escoda L."/>
            <person name="Castresana J."/>
        </authorList>
    </citation>
    <scope>NUCLEOTIDE SEQUENCE</scope>
    <source>
        <strain evidence="7">IBE-C5619</strain>
    </source>
</reference>
<keyword evidence="3" id="KW-0862">Zinc</keyword>
<feature type="compositionally biased region" description="Pro residues" evidence="5">
    <location>
        <begin position="12"/>
        <end position="21"/>
    </location>
</feature>
<dbReference type="OrthoDB" id="8062037at2759"/>
<dbReference type="PANTHER" id="PTHR22791">
    <property type="entry name" value="RING-TYPE DOMAIN-CONTAINING PROTEIN"/>
    <property type="match status" value="1"/>
</dbReference>
<evidence type="ECO:0000256" key="2">
    <source>
        <dbReference type="ARBA" id="ARBA00022771"/>
    </source>
</evidence>
<gene>
    <name evidence="7" type="ORF">J0S82_018106</name>
</gene>